<feature type="compositionally biased region" description="Basic and acidic residues" evidence="4">
    <location>
        <begin position="1846"/>
        <end position="1863"/>
    </location>
</feature>
<feature type="region of interest" description="Disordered" evidence="4">
    <location>
        <begin position="6346"/>
        <end position="6370"/>
    </location>
</feature>
<keyword evidence="8" id="KW-1185">Reference proteome</keyword>
<feature type="compositionally biased region" description="Low complexity" evidence="4">
    <location>
        <begin position="626"/>
        <end position="668"/>
    </location>
</feature>
<feature type="compositionally biased region" description="Basic and acidic residues" evidence="4">
    <location>
        <begin position="370"/>
        <end position="395"/>
    </location>
</feature>
<feature type="region of interest" description="Disordered" evidence="4">
    <location>
        <begin position="2052"/>
        <end position="2081"/>
    </location>
</feature>
<dbReference type="Gene3D" id="3.40.50.300">
    <property type="entry name" value="P-loop containing nucleotide triphosphate hydrolases"/>
    <property type="match status" value="2"/>
</dbReference>
<feature type="compositionally biased region" description="Low complexity" evidence="4">
    <location>
        <begin position="6999"/>
        <end position="7013"/>
    </location>
</feature>
<feature type="compositionally biased region" description="Basic and acidic residues" evidence="4">
    <location>
        <begin position="3056"/>
        <end position="3065"/>
    </location>
</feature>
<proteinExistence type="predicted"/>
<evidence type="ECO:0000256" key="5">
    <source>
        <dbReference type="SAM" id="Phobius"/>
    </source>
</evidence>
<feature type="region of interest" description="Disordered" evidence="4">
    <location>
        <begin position="2917"/>
        <end position="2945"/>
    </location>
</feature>
<feature type="region of interest" description="Disordered" evidence="4">
    <location>
        <begin position="1876"/>
        <end position="1952"/>
    </location>
</feature>
<feature type="compositionally biased region" description="Basic and acidic residues" evidence="4">
    <location>
        <begin position="1942"/>
        <end position="1952"/>
    </location>
</feature>
<dbReference type="Proteomes" id="UP000093695">
    <property type="component" value="Chromosome"/>
</dbReference>
<keyword evidence="5" id="KW-0812">Transmembrane</keyword>
<dbReference type="SUPFAM" id="SSF52540">
    <property type="entry name" value="P-loop containing nucleoside triphosphate hydrolases"/>
    <property type="match status" value="1"/>
</dbReference>
<sequence length="7162" mass="771243">MLESGDGPVKPPKELQGFLKALAGMEWPEGNVRSMRAMSQAWWDFVPVAEDFARDVRARAADLDRSMDGEYAQAMAEYLTGSAVKALHELIGYAKSLSKTLRTAAADVEKAQVLLWVAAALALIQIIYLLATLIYSWMAPIVMATTALTLRMVIQQLLLKLSTLGLQKMTFEGVKQAMVRIAPFVQRGAIDVGVSAGIGAALLTVVDYTTQRVQMRKGQRDELDKESVWKATVGGAIGGAAAGGVMGGARVIVHSAQTAARDLGKKIPRGMVIGAELSFAGSLVLTMFWSNKVVNEVLDNPEAFWGGFLGALSSFGRPHRPGGSGGGEDMKIDVADLHMPSTGGVEKPGGSGDGGSVSSERPPSYVSYVEEEKAPSYTDKKSGDSGEKAEGDSKRPALSIKPLAETEAGADARSPQSQAPAARGSETQAAPEGQPVVAQPISGSSGKPVGHLFTSQPSTVTAPATGHTSGEVPSGQSSSAGSVPTSTGGPVTGNGQVHTGGEPRAAASTRGEPGSAHAGSGSPAQPAAGTTGGPVTGSAGTGNGQVHTGGEARAAASSGGQPPAAAGSAHTGSGTPGQPAAGPAHPGTGTVASPGAGENGRGPVAAQPAAGQPVAGTTGGPGHPGTGTPAQPGASENGRPPATGQPAANQPAAATAGGPAQPGAPKTGDTGPAEGTTQPATSKTDGTVSAPKADSPAAPGTPKADSAAPAPKPEEAGRVKDQPEAERPVPENGEDGARQPVVVEDKRPVPVSGPPAANQAGRADSAANAPGSQDAARPAPGARQDGSPAQQPVREAQQGGERPARTEAAPAAQPSKGDVPQPARPPGENARPATESVAAQRGLRPSGEPPAVVGTPERQPVGRTGEDKSRADSGVDPAAVLAAQLGTTRPDHAARSFEDGHTAGPVAEFVTTAAWDAVRDSVPATRHWGERREVSTGGKDGISPLRFDVRRSEVAGQWVRELSVPVELVSKKGGVDGNARSAFVRAIEKKLAEINGRYRLPGGDQLHVVLDAWVSEAPPRPGWERDGMRRVPVEVGTKAGGGQLSWRAGDVDAAVGKLLRFIGVEGKSAEPVSLGGAAEGRSIRLDAEDLAAIEDTIRDTAGDAREMPPPADPGRPGVVAGPPGTVLWPKRFTALGTSWSRDRNGWYRADGEGTVPAAGGPVVVPEGARALFDLGGEVRYVVLKNEVYDLVGPDLRWQVVEEGLSVERRAWDGAWSAPRTAAGEVQATKMTKAEAVAVGPVTRADGTQVMLPTKSERVVDSHGGVETVVAYRQLTDAKGKRLPQPVTFVPDGKSGWVEQPVGAAVLEQWLASANKADDAAWYLNDYVERSSPLIPEHRRLTELDAAALAELYQRRDEADSFAAVLESMFREEGVTARWTQVSAAHAFNEGHNNQMAAGEGKSWLFLIHSAVANAMAALDAFMVTTSREALVQKEMPLYKKVLEYLGVDVHRVNSDKPVTELRKGKHTIFYGSEGQAAFYNLKHEGKFPGQESLDKEFRMGVAADEVDEGARDRNKQYIMSKGARDAASPEVAELVKDAHDLLKNTLGSGWLGAADFGRVEGQQGGSARLTEQGRDKLELLLDRPLTEVEVHRLNNAALAEWTYLKGEHYVLNKTEDGILIVDPKNHEVMFDPETNSESRWNNGLAQAIEHSLGLRVRADTKSSSSVTFQELLARKEIVHKVGASGTAKGHGLEFAMAGLSAVVKEIPRYYKDRVEYFKTKWALTEEGMLQMYAEDIAARKDEPQLIVLLKNKQVAMLSEMLTKLGVKHHALNSEWQVAQGNKFEAERDRIIDELKAGGDVLLMNKQGGRGMDPTPALEHKLILRTGWDKDPDVRTQTFTRSGRSGYDGEVHTYRYPGDDLEHSLDPEITADVIQYQDTPRDNTDAPPAAPRSDVEDESVTPQTPETPGTRTDPHLETEHPTIDVTGAWPNAPPTDPGAHVRNLGDEPETRPPAALERRDSLFDEEQDAAEVPADVLDTAQAAFIKELDDWRAAHRGVIVPAAVGIRLNDAFMAAFRAEYLDPASAGQQGWRSWLDQAASGLHDIFDHEIPARPAATLGGEPGTRPPEEPSAAPERPASLDTDATRELADALYTARRAFTDQLDTWRDGHPDTVVPAEKVIGLNDAFMAGFQAAYTAPASAGKQDWRSWLDQAASGLRDIFDDEMPARPADAAPGGAVREWPLIPSDREEARAWVYDDGGLSQGRFGKSPAKDFEPFIVQATKIVSLSHRVPVWVEQPDLEDVEAVRLNSAVKDLIARYLANGWSEPDAQKLSAELAVKLGTSRGMPGNPVPLPGGARIDTVPEVGESSTTGAAHADKGSAKPLPPAPPGRAELVGWRPATNANGQPIGPQTLPEFMREFISRRGIAERISLSDREAGLLDEDVERLLAETPLGQKLPPELLEMVRLEVIQQELDPLSIEHFHPWIKEWLKSIVDELAPTGRYRYSAFGVAAMSGRWVDPWVVMRLRSNARTDWTFRLNGSREVGISARETVWSMLRGFVDAAVQAEPGALPRLLAVRYVAERTPGRVGGTQRSLVKSMAQSQLTAWSAMEGVFSRDPLRQLIKTDVQLLLREHRKRASSVPVSVSVKDLLARTDIRTRAVPTGDPRIDLVHLHVDGQQLPGDLDGLGVYDDANKDSSYKYITLQEASRQLTGVRSDDAVYVEAGGLVARYNCEPVKYTGQNPLMRDLRARHRARYKSAVTIVAAKLHNRGFMPTSADELARQLSDWVGMRRPEGPLSDVLGERAGPGSGWLVPVSAGVSAGVGVIKAGMVLGDLGSQVGQAARWLRHEPGVFGVVVTSHTVPDLETVTKALDAAGWNKRDAVRFFLCYQEGLAELAAGLASSFRGTVFYPEEQVWLGVAGGPATGVGGIEYVDGKPQLKLADNGGGWIEVDRSGNPKPGTYVLKASAKAPPLLGLSRPLHLGPRTGSPGTSVGRPGDDATAEPADAWRADHSGVVVPEPVANRLREDLLADFRAVYTDLGTQALDSRHTWLGQLVGDLREAFGQAFITGQVGVYLTEQANGRSGQNAGTPSEELRGTSGIQWAARQVSPVLPGGARPDEPRKVGESSRAGAASVNADRDGLSEFLDLSGFQETFTALGGVTPAWQVAWENSMRRVAPGSLQGPSAETDAPGGVVMPNVFAVTAEDYEDWTGLPTLGLTPIPSARGEVLDWVREEVARFRGLYGAVNKGAENYRIARRLVFESLGVPEMRENPALDHVGGVGLTSAVIEVVSGYLTGGLSEDRAQELSDEIAMKFWRAPLDVVKFRPAEDGTGPRNLREFLILRGISRRLAAGWGGGTNAEIESLLEKVPRLGQMPLALFEMIARQLELDPVPIPRWVRAWLDNISDLRRTHDEWMYDSLKVEEFSGGAVDAWLVDQLRTVAREKWVGKLTAYGTLLLFDQLQVERMVDGFVNAAAVSSANESLPRVRARLFIAQGEHRLSPELMRELIIREALTKLAEYQLGGTWLSAEELWNRIHIEPVEVSADDTKAGMVQVHVDGQRRPGGLYGPVGPNMPLFDRRSDDLLKTVRADLAQWMRGGTEFGWPTIFRWAHRLVNIFNQEPRTFDGEVPPLHNLHRKRYVALIAWVAWSIASESRRGVFFAHILRRAFYRARDFSIKVGLPRQLGVLGGEPRTSEPLTEPDWQPLPQSWASAPRWLYLESQLAQYERDASPDRHLNPFAEKAEELVSRYHRSQATIPDSFTGSLGRDLIAEAKTVVEGYLDRGLSVDGARELSKGLAKALGTSLGWPLIPSTREGALDWVRQEAERLERIYGAEHKQGTENYQIASRLVSDAVDIPEIEENPVLDSVGGVGFTRAVIDVVSGYLTGGMSEERAQELTDEITRKVRLAPLDVVGFRPADVGAVLPGGLRREAGSGVGGGVVRVGGVVLGWPPIPKDRVGAVKWVEDGGGLSDRGKGRPAEDFMKEAVGIVSLYHRVPVWIEKPKPEQEDAVRLNNAVKVIVARYLAEGLPKERAHKLAEDLSVNLGTSRTLPRQDRDVSGAVPAESAGERGEQVVAGVVPAEVTGWRPAVDGTGSRTLRDRVLAEVGADSVPDGWGRAWVENIVASVKDAGVDGARLGAELRVARAVLTRVDRDDSVFQQARDLVGGFLEDPLPERATAPGAHVRLDYHDYAVDLVASALHTLTGSLDNPAQAVRPLAEAIVERLNLSTLRTRRQEKPAMPSGARLRRGGVGPQASGSGGGAVYPDLPTSEGLALEGADLNALGRARVTWEGHLDGSGGLGAGDRRVVALMVQGFVDALVAQRGKEPLLQGGVFVSSGMPDPTGSLSALVESVVRARLGEYPPGAVGISVDEILRRVRVWAIERPAGDASLGVAQLRVDGQRPVAGLFGPEAFSDPADPLPARRKALARARHGLWLAGLTDSDRVFERARKIVNRRNQPPRSFVESSSWVDRAHLSRYRAAVALVAWELYRHENARQGVLAAERLARGLVGELMWPRESGALGGAPSSSEKPLTREESDFLLAGVPLRVMRWRPNPDAPNAPKTFRDYLNTLPLPEDVSFIRADKQLGRASDLWLRAWVKNMASERDEQGVWRYQAKDIVAHGGKGLLVPSTVSRWVTEARRVAQPSASTGGELRTVVRLGDVVRWRPDPAGSGPKTLRAYLDTLELHLPDGISFDRSEGRRLGSASNEWLRAWVNGLAMEKNEQGEWRYDEDDIVALGGKGLLVRKAVDRWVDEVRETSVPPIQASGGLRTVATMKDVAPWRPNPAYLAGPQTLLEFLNTLTLPDGLSFVRENGQLTRLAGLWVGAWVESMATQKDERGRWRYTAEAIVTLGDERLLAPSTVSRWVTEARKAPSGTGQPKASSGTGQPVSEFGTVATIDDMVRFSGGDGVPGSSRAVLADPAVSNDVPHGGDVDDGFFSTELVDSGSAEIVGEEWLGEMYNMEDYDLEVLDPEWASLIQWGDLEQGGAEVQEGAWGQLVDAAGGAVSMPEPAGEPDTSRVSVADVDVLIGRGYARHPTARLPEGLDERPRELEVESDFVLAGVPLHVMRWRPNPDDPNALKFFSDYLNTLPLPEDVSFARADKQLGRASDLWLRAWVKNMASERDEQGWWRYQAPDIVELGGEGLLVPSTVSCWVTEARRVAQPSASTGGELRTVVRLGDVVRWRPDPAGSAPKTLRAYLDMDTLTLPDGISFERSKGRKLGGASNEWLRAWVNGLAMEKNEQGEWRYDEDDIVALGGKGLLVRKAVDRWVDEARETSVPPIQASGGLRTVATMKDVAPWRPNPAYLAGPQTLLEFLNTLTLPDGLSFGRQNVHLTRLALEWVKAWVKSMATQKDKRGQWRYTVEAIATLGDERLLSPSTVPHWVTEARKASSGTGQTVSEFGTVATIDDMMRWQPDPDDPFGSETLQDHVDTLTLPRGISFDRSGKQRLNNASTAWLRAWVKKLAAEKDGPDWRYDLDDIVALGGEGLLKRPTVETWIRGVRDRVVPAQSPGGKGDPGSPVVLAGPDVSGDVPHRAEVVGEEWLGETYNMEDFGIEVLDPEWASLIQWGDLEQGGAEVQEGASEQLDDVAGGVPPDLRAEWRKHTERARKRSRAVQEETETAEGADRAWDGERVDPEGFAAMDFNANFPDYVGESQTMSWDSTADMVALPDVATHEPDGHRSVDTPGAGESLRVPMPVPVGSSVPGTVRSAGGKAALVEEGPLGRSGPQEWFEVLDREGAGVVLYRVSSWGRIDIPGEPGEANAVPGVGWVKWGHDLVHASSGVVLRGHSGWVGRLAAADLPGAAQGVQGFELSASLEGVFAKPLGGGMVWQIPFYGRVRQAAPSGGLEIGGPGRLAPAVPELTEEELSNLVVEVEGELRRLGMPRIVVTREDVRAAHGQLGPSLWRDLLSVQGAKIAQQWLTGQQSGVLLPGAGQSVEAEWAHPIHVARYLQYDKPMDIEEVELHATEVLARRWGAEVILETQDFYRDDQGRLHATEQSALSASAGDVVREVFGLPELVLWVMPHLPGEARDISLEDGRAVYRMVGEALAGISGALGDLPATALADVLLQEKGWEVTELGRAATIGPSALGAGGASAAIHFNVGVPAETGYLFRQYLQARTSSAWGLHTLAHRDDAVRFADEVTAWYLSWRALGHISDRMDLARSFVGVMDLSAQAVRSHVLSAYIHAAAIFVEPASTDEVKYHAADLIRHEPKDLRRALPAQSQEFLRLFAGKIYRLVVAMVNFRVPDRVARARSQSIIDVEERLQDSNDDTRLYMQAALTDQQDHRDVMRRCFQRMTVLDDFDVVDGIPLAVVEVRAYGASKYLNFTEMAQAQDQIAAAATHAHAVAKRLREPTPDMQADFEKVLQELLAHERGNGPMSHRGPATIVERNTDGLSDRNLIAEGSSVLPGGPRPDEVPQADGSSDVGGVVRESEWDPALGWPPIPSAREGALVWVRQEAVRLESLYEAAHKQGTKNYRIARHLVSQAIAIPQIEENPVLDGVGGAGFTRAVIEVVSGYLTGGLSEDRAQELANEIAIKVWRAPLDFVEFRPADLGVAVPDGLRVEAGSGVGGGVVRAGAGSARAERSRKLEKESDFLLAGVPLRVMRWRPNPDAPNAPKTFRDYLNTLPLPEGISFIRGDMKLSRASDLWLRAWVKNMASERDEQGVWRYQGKDIVAHGGKGLLVPSTVASWVTEARRVALPSASTGGELRTVARLGDVARWRPDPADVSGPKTLREYLDMDTLTLPDGISFDRSEGRRLGSASNEWLRAWVNGLAVEKNEQGGFRYDADEIVALGGEGLLDPYMVWTWVDEVRETSAPPIQASGELRTVATMKDVAPWRPNPAYLAGPQTLLEFLNTLTLPDGLSFVRENGQLTRLAGLWVGAWVESMATQKDERGRWRYTAEAIVTLGDERLLAPSTVSRWVTEARKAPSGTGQPKASSGTGQPVSEFATVATIDDMVRFSGGDGVPGSSRAVLADPAVSDDVPHGGVVDDSFFSTGDVEDVETFHMEDFSFQEMMGTLPKWMRWDLEQGGSEVPEGALAQLDGVAGGGASVQEPTGEPGAPAQAGGAELASEVAGRRVQPVSLDVEMPDAGQQEQGPLSWEMSGIPWDPSSLFMSQAFDSSAESSFPGQDQEWFRGVALDGVRGGERVDPKVFAAMGFNAGFPSYVGGSEDMSWDPPAGTGSLPDVATDEPDGHRSLDAPKTGESSRDGAPQELSE</sequence>
<keyword evidence="3" id="KW-0811">Translocation</keyword>
<evidence type="ECO:0000256" key="4">
    <source>
        <dbReference type="SAM" id="MobiDB-lite"/>
    </source>
</evidence>
<keyword evidence="1" id="KW-1003">Cell membrane</keyword>
<feature type="compositionally biased region" description="Low complexity" evidence="4">
    <location>
        <begin position="511"/>
        <end position="529"/>
    </location>
</feature>
<keyword evidence="2" id="KW-0813">Transport</keyword>
<dbReference type="GO" id="GO:0017038">
    <property type="term" value="P:protein import"/>
    <property type="evidence" value="ECO:0007669"/>
    <property type="project" value="InterPro"/>
</dbReference>
<dbReference type="KEGG" id="aori:SD37_10710"/>
<dbReference type="SMART" id="SM00957">
    <property type="entry name" value="SecA_DEAD"/>
    <property type="match status" value="1"/>
</dbReference>
<evidence type="ECO:0000256" key="3">
    <source>
        <dbReference type="ARBA" id="ARBA00023010"/>
    </source>
</evidence>
<feature type="region of interest" description="Disordered" evidence="4">
    <location>
        <begin position="6991"/>
        <end position="7013"/>
    </location>
</feature>
<feature type="region of interest" description="Disordered" evidence="4">
    <location>
        <begin position="6870"/>
        <end position="6889"/>
    </location>
</feature>
<dbReference type="GO" id="GO:0006605">
    <property type="term" value="P:protein targeting"/>
    <property type="evidence" value="ECO:0007669"/>
    <property type="project" value="InterPro"/>
</dbReference>
<dbReference type="InterPro" id="IPR057746">
    <property type="entry name" value="CpnT-like_N"/>
</dbReference>
<keyword evidence="5" id="KW-0472">Membrane</keyword>
<dbReference type="GO" id="GO:0016020">
    <property type="term" value="C:membrane"/>
    <property type="evidence" value="ECO:0007669"/>
    <property type="project" value="InterPro"/>
</dbReference>
<feature type="region of interest" description="Disordered" evidence="4">
    <location>
        <begin position="3046"/>
        <end position="3074"/>
    </location>
</feature>
<feature type="region of interest" description="Disordered" evidence="4">
    <location>
        <begin position="4171"/>
        <end position="4200"/>
    </location>
</feature>
<feature type="compositionally biased region" description="Polar residues" evidence="4">
    <location>
        <begin position="453"/>
        <end position="468"/>
    </location>
</feature>
<feature type="compositionally biased region" description="Basic and acidic residues" evidence="4">
    <location>
        <begin position="1911"/>
        <end position="1921"/>
    </location>
</feature>
<accession>A0A193BV20</accession>
<dbReference type="PANTHER" id="PTHR30612">
    <property type="entry name" value="SECA INNER MEMBRANE COMPONENT OF SEC PROTEIN SECRETION SYSTEM"/>
    <property type="match status" value="1"/>
</dbReference>
<feature type="compositionally biased region" description="Basic and acidic residues" evidence="4">
    <location>
        <begin position="864"/>
        <end position="873"/>
    </location>
</feature>
<feature type="region of interest" description="Disordered" evidence="4">
    <location>
        <begin position="5615"/>
        <end position="5641"/>
    </location>
</feature>
<dbReference type="InterPro" id="IPR000185">
    <property type="entry name" value="SecA"/>
</dbReference>
<feature type="region of interest" description="Disordered" evidence="4">
    <location>
        <begin position="4809"/>
        <end position="4830"/>
    </location>
</feature>
<keyword evidence="2" id="KW-0653">Protein transport</keyword>
<feature type="compositionally biased region" description="Polar residues" evidence="4">
    <location>
        <begin position="474"/>
        <end position="497"/>
    </location>
</feature>
<evidence type="ECO:0000259" key="6">
    <source>
        <dbReference type="PROSITE" id="PS51196"/>
    </source>
</evidence>
<dbReference type="Pfam" id="PF07517">
    <property type="entry name" value="SecA_DEAD"/>
    <property type="match status" value="1"/>
</dbReference>
<feature type="compositionally biased region" description="Low complexity" evidence="4">
    <location>
        <begin position="602"/>
        <end position="616"/>
    </location>
</feature>
<protein>
    <recommendedName>
        <fullName evidence="6">SecA family profile domain-containing protein</fullName>
    </recommendedName>
</protein>
<feature type="region of interest" description="Disordered" evidence="4">
    <location>
        <begin position="7111"/>
        <end position="7162"/>
    </location>
</feature>
<feature type="compositionally biased region" description="Gly residues" evidence="4">
    <location>
        <begin position="346"/>
        <end position="355"/>
    </location>
</feature>
<dbReference type="Pfam" id="PF25547">
    <property type="entry name" value="WXG100_2"/>
    <property type="match status" value="1"/>
</dbReference>
<feature type="transmembrane region" description="Helical" evidence="5">
    <location>
        <begin position="113"/>
        <end position="131"/>
    </location>
</feature>
<feature type="compositionally biased region" description="Low complexity" evidence="4">
    <location>
        <begin position="2069"/>
        <end position="2078"/>
    </location>
</feature>
<dbReference type="InterPro" id="IPR027417">
    <property type="entry name" value="P-loop_NTPase"/>
</dbReference>
<reference evidence="7 8" key="1">
    <citation type="journal article" date="2015" name="Genome Announc.">
        <title>Draft Genome Sequence of Norvancomycin-Producing Strain Amycolatopsis orientalis CPCC200066.</title>
        <authorList>
            <person name="Lei X."/>
            <person name="Yuan F."/>
            <person name="Shi Y."/>
            <person name="Li X."/>
            <person name="Wang L."/>
            <person name="Hong B."/>
        </authorList>
    </citation>
    <scope>NUCLEOTIDE SEQUENCE [LARGE SCALE GENOMIC DNA]</scope>
    <source>
        <strain evidence="7 8">B-37</strain>
    </source>
</reference>
<dbReference type="STRING" id="31958.SD37_10710"/>
<feature type="compositionally biased region" description="Polar residues" evidence="4">
    <location>
        <begin position="1899"/>
        <end position="1909"/>
    </location>
</feature>
<feature type="compositionally biased region" description="Basic and acidic residues" evidence="4">
    <location>
        <begin position="5615"/>
        <end position="5624"/>
    </location>
</feature>
<dbReference type="GO" id="GO:0006886">
    <property type="term" value="P:intracellular protein transport"/>
    <property type="evidence" value="ECO:0007669"/>
    <property type="project" value="InterPro"/>
</dbReference>
<dbReference type="InterPro" id="IPR014018">
    <property type="entry name" value="SecA_motor_DEAD"/>
</dbReference>
<feature type="region of interest" description="Disordered" evidence="4">
    <location>
        <begin position="3987"/>
        <end position="4010"/>
    </location>
</feature>
<feature type="compositionally biased region" description="Gly residues" evidence="4">
    <location>
        <begin position="4188"/>
        <end position="4200"/>
    </location>
</feature>
<feature type="region of interest" description="Disordered" evidence="4">
    <location>
        <begin position="1831"/>
        <end position="1863"/>
    </location>
</feature>
<dbReference type="InterPro" id="IPR011115">
    <property type="entry name" value="SecA_DEAD"/>
</dbReference>
<feature type="compositionally biased region" description="Basic and acidic residues" evidence="4">
    <location>
        <begin position="712"/>
        <end position="729"/>
    </location>
</feature>
<evidence type="ECO:0000256" key="2">
    <source>
        <dbReference type="ARBA" id="ARBA00022927"/>
    </source>
</evidence>
<evidence type="ECO:0000313" key="7">
    <source>
        <dbReference type="EMBL" id="ANN16067.1"/>
    </source>
</evidence>
<feature type="compositionally biased region" description="Polar residues" evidence="4">
    <location>
        <begin position="6876"/>
        <end position="6889"/>
    </location>
</feature>
<name>A0A193BV20_AMYOR</name>
<feature type="compositionally biased region" description="Polar residues" evidence="4">
    <location>
        <begin position="4815"/>
        <end position="4828"/>
    </location>
</feature>
<dbReference type="PANTHER" id="PTHR30612:SF0">
    <property type="entry name" value="CHLOROPLAST PROTEIN-TRANSPORTING ATPASE"/>
    <property type="match status" value="1"/>
</dbReference>
<feature type="compositionally biased region" description="Gly residues" evidence="4">
    <location>
        <begin position="530"/>
        <end position="543"/>
    </location>
</feature>
<evidence type="ECO:0000256" key="1">
    <source>
        <dbReference type="ARBA" id="ARBA00022475"/>
    </source>
</evidence>
<evidence type="ECO:0000313" key="8">
    <source>
        <dbReference type="Proteomes" id="UP000093695"/>
    </source>
</evidence>
<feature type="domain" description="SecA family profile" evidence="6">
    <location>
        <begin position="1305"/>
        <end position="1885"/>
    </location>
</feature>
<feature type="compositionally biased region" description="Polar residues" evidence="4">
    <location>
        <begin position="675"/>
        <end position="687"/>
    </location>
</feature>
<organism evidence="7 8">
    <name type="scientific">Amycolatopsis orientalis</name>
    <name type="common">Nocardia orientalis</name>
    <dbReference type="NCBI Taxonomy" id="31958"/>
    <lineage>
        <taxon>Bacteria</taxon>
        <taxon>Bacillati</taxon>
        <taxon>Actinomycetota</taxon>
        <taxon>Actinomycetes</taxon>
        <taxon>Pseudonocardiales</taxon>
        <taxon>Pseudonocardiaceae</taxon>
        <taxon>Amycolatopsis</taxon>
    </lineage>
</organism>
<dbReference type="GO" id="GO:0005524">
    <property type="term" value="F:ATP binding"/>
    <property type="evidence" value="ECO:0007669"/>
    <property type="project" value="InterPro"/>
</dbReference>
<keyword evidence="5" id="KW-1133">Transmembrane helix</keyword>
<feature type="compositionally biased region" description="Basic residues" evidence="4">
    <location>
        <begin position="5545"/>
        <end position="5554"/>
    </location>
</feature>
<dbReference type="RefSeq" id="WP_065912791.1">
    <property type="nucleotide sequence ID" value="NZ_CP016174.1"/>
</dbReference>
<gene>
    <name evidence="7" type="ORF">SD37_10710</name>
</gene>
<feature type="compositionally biased region" description="Low complexity" evidence="4">
    <location>
        <begin position="549"/>
        <end position="592"/>
    </location>
</feature>
<dbReference type="PROSITE" id="PS51196">
    <property type="entry name" value="SECA_MOTOR_DEAD"/>
    <property type="match status" value="1"/>
</dbReference>
<dbReference type="EMBL" id="CP016174">
    <property type="protein sequence ID" value="ANN16067.1"/>
    <property type="molecule type" value="Genomic_DNA"/>
</dbReference>
<feature type="region of interest" description="Disordered" evidence="4">
    <location>
        <begin position="5544"/>
        <end position="5567"/>
    </location>
</feature>
<dbReference type="Gene3D" id="3.90.1440.10">
    <property type="entry name" value="SecA, preprotein cross-linking domain"/>
    <property type="match status" value="1"/>
</dbReference>
<feature type="region of interest" description="Disordered" evidence="4">
    <location>
        <begin position="338"/>
        <end position="875"/>
    </location>
</feature>
<feature type="region of interest" description="Disordered" evidence="4">
    <location>
        <begin position="2302"/>
        <end position="2332"/>
    </location>
</feature>